<evidence type="ECO:0000259" key="6">
    <source>
        <dbReference type="PROSITE" id="PS50089"/>
    </source>
</evidence>
<feature type="transmembrane region" description="Helical" evidence="5">
    <location>
        <begin position="62"/>
        <end position="84"/>
    </location>
</feature>
<evidence type="ECO:0000313" key="8">
    <source>
        <dbReference type="Proteomes" id="UP001295684"/>
    </source>
</evidence>
<evidence type="ECO:0000256" key="1">
    <source>
        <dbReference type="ARBA" id="ARBA00022723"/>
    </source>
</evidence>
<dbReference type="PANTHER" id="PTHR45798:SF97">
    <property type="entry name" value="ALCOHOL-SENSITIVE RING FINGER PROTEIN 1"/>
    <property type="match status" value="1"/>
</dbReference>
<keyword evidence="8" id="KW-1185">Reference proteome</keyword>
<dbReference type="Pfam" id="PF13639">
    <property type="entry name" value="zf-RING_2"/>
    <property type="match status" value="1"/>
</dbReference>
<keyword evidence="2 4" id="KW-0863">Zinc-finger</keyword>
<gene>
    <name evidence="7" type="ORF">ECRASSUSDP1_LOCUS18776</name>
</gene>
<dbReference type="SMART" id="SM00744">
    <property type="entry name" value="RINGv"/>
    <property type="match status" value="1"/>
</dbReference>
<feature type="transmembrane region" description="Helical" evidence="5">
    <location>
        <begin position="32"/>
        <end position="50"/>
    </location>
</feature>
<dbReference type="Proteomes" id="UP001295684">
    <property type="component" value="Unassembled WGS sequence"/>
</dbReference>
<evidence type="ECO:0000256" key="4">
    <source>
        <dbReference type="PROSITE-ProRule" id="PRU00175"/>
    </source>
</evidence>
<name>A0AAD2D279_EUPCR</name>
<keyword evidence="3" id="KW-0862">Zinc</keyword>
<comment type="caution">
    <text evidence="7">The sequence shown here is derived from an EMBL/GenBank/DDBJ whole genome shotgun (WGS) entry which is preliminary data.</text>
</comment>
<feature type="domain" description="RING-type" evidence="6">
    <location>
        <begin position="202"/>
        <end position="245"/>
    </location>
</feature>
<keyword evidence="5" id="KW-0472">Membrane</keyword>
<evidence type="ECO:0000256" key="3">
    <source>
        <dbReference type="ARBA" id="ARBA00022833"/>
    </source>
</evidence>
<proteinExistence type="predicted"/>
<keyword evidence="5" id="KW-0812">Transmembrane</keyword>
<dbReference type="SMART" id="SM00184">
    <property type="entry name" value="RING"/>
    <property type="match status" value="1"/>
</dbReference>
<accession>A0AAD2D279</accession>
<organism evidence="7 8">
    <name type="scientific">Euplotes crassus</name>
    <dbReference type="NCBI Taxonomy" id="5936"/>
    <lineage>
        <taxon>Eukaryota</taxon>
        <taxon>Sar</taxon>
        <taxon>Alveolata</taxon>
        <taxon>Ciliophora</taxon>
        <taxon>Intramacronucleata</taxon>
        <taxon>Spirotrichea</taxon>
        <taxon>Hypotrichia</taxon>
        <taxon>Euplotida</taxon>
        <taxon>Euplotidae</taxon>
        <taxon>Moneuplotes</taxon>
    </lineage>
</organism>
<dbReference type="InterPro" id="IPR011016">
    <property type="entry name" value="Znf_RING-CH"/>
</dbReference>
<protein>
    <recommendedName>
        <fullName evidence="6">RING-type domain-containing protein</fullName>
    </recommendedName>
</protein>
<dbReference type="SMART" id="SM01197">
    <property type="entry name" value="FANCL_C"/>
    <property type="match status" value="1"/>
</dbReference>
<dbReference type="InterPro" id="IPR001841">
    <property type="entry name" value="Znf_RING"/>
</dbReference>
<dbReference type="AlphaFoldDB" id="A0AAD2D279"/>
<dbReference type="Gene3D" id="3.30.40.10">
    <property type="entry name" value="Zinc/RING finger domain, C3HC4 (zinc finger)"/>
    <property type="match status" value="1"/>
</dbReference>
<evidence type="ECO:0000313" key="7">
    <source>
        <dbReference type="EMBL" id="CAI2377390.1"/>
    </source>
</evidence>
<dbReference type="InterPro" id="IPR052788">
    <property type="entry name" value="RING-type_E3_ligase_ATL"/>
</dbReference>
<evidence type="ECO:0000256" key="2">
    <source>
        <dbReference type="ARBA" id="ARBA00022771"/>
    </source>
</evidence>
<feature type="transmembrane region" description="Helical" evidence="5">
    <location>
        <begin position="142"/>
        <end position="168"/>
    </location>
</feature>
<dbReference type="SUPFAM" id="SSF57850">
    <property type="entry name" value="RING/U-box"/>
    <property type="match status" value="1"/>
</dbReference>
<dbReference type="EMBL" id="CAMPGE010019032">
    <property type="protein sequence ID" value="CAI2377390.1"/>
    <property type="molecule type" value="Genomic_DNA"/>
</dbReference>
<feature type="transmembrane region" description="Helical" evidence="5">
    <location>
        <begin position="96"/>
        <end position="117"/>
    </location>
</feature>
<keyword evidence="5" id="KW-1133">Transmembrane helix</keyword>
<dbReference type="InterPro" id="IPR013083">
    <property type="entry name" value="Znf_RING/FYVE/PHD"/>
</dbReference>
<dbReference type="PANTHER" id="PTHR45798">
    <property type="entry name" value="RING-H2 FINGER PROTEIN ATL61-RELATED-RELATED"/>
    <property type="match status" value="1"/>
</dbReference>
<dbReference type="GO" id="GO:0008270">
    <property type="term" value="F:zinc ion binding"/>
    <property type="evidence" value="ECO:0007669"/>
    <property type="project" value="UniProtKB-KW"/>
</dbReference>
<reference evidence="7" key="1">
    <citation type="submission" date="2023-07" db="EMBL/GenBank/DDBJ databases">
        <authorList>
            <consortium name="AG Swart"/>
            <person name="Singh M."/>
            <person name="Singh A."/>
            <person name="Seah K."/>
            <person name="Emmerich C."/>
        </authorList>
    </citation>
    <scope>NUCLEOTIDE SEQUENCE</scope>
    <source>
        <strain evidence="7">DP1</strain>
    </source>
</reference>
<evidence type="ECO:0000256" key="5">
    <source>
        <dbReference type="SAM" id="Phobius"/>
    </source>
</evidence>
<dbReference type="PROSITE" id="PS50089">
    <property type="entry name" value="ZF_RING_2"/>
    <property type="match status" value="1"/>
</dbReference>
<sequence length="279" mass="32363">MEDSNLADLPQGLQMTEEEHMEKIRRQMKSNIVYHLTWCLLSCLIILYTPDDSCQIPVHLLLIIRMSIRLFYSLPFKVISYYLAKQRVINPSSVSILSTAVATPLFFWYTFMVILFFTKYNDCKESSFPLYLGLLLLVVESILYLIFFILISMLLCCIGILTSVICFIKWRNKNNNKKISNLLLKAKGLRKDPRECEHAEECCICFGEFGSDSKVICLPCNDKHYFHSKCISEWMKTRNSCPICKSVVTVELLKQYKKKRPVVTEMQRINTTSNSSAVQ</sequence>
<keyword evidence="1" id="KW-0479">Metal-binding</keyword>